<proteinExistence type="predicted"/>
<dbReference type="AlphaFoldDB" id="A0AA35P656"/>
<dbReference type="EMBL" id="OX395130">
    <property type="protein sequence ID" value="CAI5774325.1"/>
    <property type="molecule type" value="Genomic_DNA"/>
</dbReference>
<evidence type="ECO:0000313" key="1">
    <source>
        <dbReference type="EMBL" id="CAI5774325.1"/>
    </source>
</evidence>
<protein>
    <submittedName>
        <fullName evidence="1">Uncharacterized protein</fullName>
    </submittedName>
</protein>
<reference evidence="1" key="1">
    <citation type="submission" date="2022-12" db="EMBL/GenBank/DDBJ databases">
        <authorList>
            <person name="Alioto T."/>
            <person name="Alioto T."/>
            <person name="Gomez Garrido J."/>
        </authorList>
    </citation>
    <scope>NUCLEOTIDE SEQUENCE</scope>
</reference>
<accession>A0AA35P656</accession>
<keyword evidence="2" id="KW-1185">Reference proteome</keyword>
<dbReference type="Proteomes" id="UP001178461">
    <property type="component" value="Chromosome 5"/>
</dbReference>
<name>A0AA35P656_9SAUR</name>
<gene>
    <name evidence="1" type="ORF">PODLI_1B025066</name>
</gene>
<evidence type="ECO:0000313" key="2">
    <source>
        <dbReference type="Proteomes" id="UP001178461"/>
    </source>
</evidence>
<organism evidence="1 2">
    <name type="scientific">Podarcis lilfordi</name>
    <name type="common">Lilford's wall lizard</name>
    <dbReference type="NCBI Taxonomy" id="74358"/>
    <lineage>
        <taxon>Eukaryota</taxon>
        <taxon>Metazoa</taxon>
        <taxon>Chordata</taxon>
        <taxon>Craniata</taxon>
        <taxon>Vertebrata</taxon>
        <taxon>Euteleostomi</taxon>
        <taxon>Lepidosauria</taxon>
        <taxon>Squamata</taxon>
        <taxon>Bifurcata</taxon>
        <taxon>Unidentata</taxon>
        <taxon>Episquamata</taxon>
        <taxon>Laterata</taxon>
        <taxon>Lacertibaenia</taxon>
        <taxon>Lacertidae</taxon>
        <taxon>Podarcis</taxon>
    </lineage>
</organism>
<sequence length="117" mass="13236">MLEFLQPLSAYWKPVVDCFKPCQQKKPPRFEHRDSEVPWKLTRACSMKNSATEVIFWASSSHLGKLPFKQEARLPLITPLHISGTVSNEGGMIRASWKLPKISPPCALCNREVATLT</sequence>